<dbReference type="EMBL" id="LAZR01000211">
    <property type="protein sequence ID" value="KKN81717.1"/>
    <property type="molecule type" value="Genomic_DNA"/>
</dbReference>
<name>A0A0F9U329_9ZZZZ</name>
<reference evidence="1" key="1">
    <citation type="journal article" date="2015" name="Nature">
        <title>Complex archaea that bridge the gap between prokaryotes and eukaryotes.</title>
        <authorList>
            <person name="Spang A."/>
            <person name="Saw J.H."/>
            <person name="Jorgensen S.L."/>
            <person name="Zaremba-Niedzwiedzka K."/>
            <person name="Martijn J."/>
            <person name="Lind A.E."/>
            <person name="van Eijk R."/>
            <person name="Schleper C."/>
            <person name="Guy L."/>
            <person name="Ettema T.J."/>
        </authorList>
    </citation>
    <scope>NUCLEOTIDE SEQUENCE</scope>
</reference>
<organism evidence="1">
    <name type="scientific">marine sediment metagenome</name>
    <dbReference type="NCBI Taxonomy" id="412755"/>
    <lineage>
        <taxon>unclassified sequences</taxon>
        <taxon>metagenomes</taxon>
        <taxon>ecological metagenomes</taxon>
    </lineage>
</organism>
<gene>
    <name evidence="1" type="ORF">LCGC14_0316290</name>
</gene>
<protein>
    <submittedName>
        <fullName evidence="1">Uncharacterized protein</fullName>
    </submittedName>
</protein>
<proteinExistence type="predicted"/>
<evidence type="ECO:0000313" key="1">
    <source>
        <dbReference type="EMBL" id="KKN81717.1"/>
    </source>
</evidence>
<sequence>MTKQVPVVNQDMDARWLVMDIAGGLAAATVSETLIIPANSLVRSVLAYVRQRPANVTGTCTLIVGDDIEEDGLISSVELIRHVSPIIGNDHEELGFYFAPVLPINPSDVGFRDVKLATDRETDLIHGKLYATVDTTLTAKLTTATAVNTTEAIIRIWFEVLTLSIN</sequence>
<comment type="caution">
    <text evidence="1">The sequence shown here is derived from an EMBL/GenBank/DDBJ whole genome shotgun (WGS) entry which is preliminary data.</text>
</comment>
<dbReference type="AlphaFoldDB" id="A0A0F9U329"/>
<accession>A0A0F9U329</accession>